<organism evidence="10 11">
    <name type="scientific">Lacihabitans lacunae</name>
    <dbReference type="NCBI Taxonomy" id="1028214"/>
    <lineage>
        <taxon>Bacteria</taxon>
        <taxon>Pseudomonadati</taxon>
        <taxon>Bacteroidota</taxon>
        <taxon>Cytophagia</taxon>
        <taxon>Cytophagales</taxon>
        <taxon>Leadbetterellaceae</taxon>
        <taxon>Lacihabitans</taxon>
    </lineage>
</organism>
<dbReference type="EMBL" id="JBHRYQ010000001">
    <property type="protein sequence ID" value="MFC3812262.1"/>
    <property type="molecule type" value="Genomic_DNA"/>
</dbReference>
<dbReference type="InterPro" id="IPR037066">
    <property type="entry name" value="Plug_dom_sf"/>
</dbReference>
<evidence type="ECO:0000313" key="10">
    <source>
        <dbReference type="EMBL" id="MFC3812262.1"/>
    </source>
</evidence>
<dbReference type="Pfam" id="PF13715">
    <property type="entry name" value="CarbopepD_reg_2"/>
    <property type="match status" value="1"/>
</dbReference>
<dbReference type="SUPFAM" id="SSF49464">
    <property type="entry name" value="Carboxypeptidase regulatory domain-like"/>
    <property type="match status" value="1"/>
</dbReference>
<dbReference type="SUPFAM" id="SSF56935">
    <property type="entry name" value="Porins"/>
    <property type="match status" value="1"/>
</dbReference>
<dbReference type="Pfam" id="PF07715">
    <property type="entry name" value="Plug"/>
    <property type="match status" value="1"/>
</dbReference>
<evidence type="ECO:0000256" key="1">
    <source>
        <dbReference type="ARBA" id="ARBA00004571"/>
    </source>
</evidence>
<reference evidence="11" key="1">
    <citation type="journal article" date="2019" name="Int. J. Syst. Evol. Microbiol.">
        <title>The Global Catalogue of Microorganisms (GCM) 10K type strain sequencing project: providing services to taxonomists for standard genome sequencing and annotation.</title>
        <authorList>
            <consortium name="The Broad Institute Genomics Platform"/>
            <consortium name="The Broad Institute Genome Sequencing Center for Infectious Disease"/>
            <person name="Wu L."/>
            <person name="Ma J."/>
        </authorList>
    </citation>
    <scope>NUCLEOTIDE SEQUENCE [LARGE SCALE GENOMIC DNA]</scope>
    <source>
        <strain evidence="11">CECT 7956</strain>
    </source>
</reference>
<keyword evidence="2 7" id="KW-0813">Transport</keyword>
<keyword evidence="4 7" id="KW-0812">Transmembrane</keyword>
<dbReference type="InterPro" id="IPR012910">
    <property type="entry name" value="Plug_dom"/>
</dbReference>
<dbReference type="Proteomes" id="UP001595616">
    <property type="component" value="Unassembled WGS sequence"/>
</dbReference>
<comment type="caution">
    <text evidence="10">The sequence shown here is derived from an EMBL/GenBank/DDBJ whole genome shotgun (WGS) entry which is preliminary data.</text>
</comment>
<evidence type="ECO:0000256" key="6">
    <source>
        <dbReference type="ARBA" id="ARBA00023237"/>
    </source>
</evidence>
<keyword evidence="6 7" id="KW-0998">Cell outer membrane</keyword>
<dbReference type="Gene3D" id="2.60.40.1120">
    <property type="entry name" value="Carboxypeptidase-like, regulatory domain"/>
    <property type="match status" value="1"/>
</dbReference>
<dbReference type="InterPro" id="IPR008969">
    <property type="entry name" value="CarboxyPept-like_regulatory"/>
</dbReference>
<evidence type="ECO:0000256" key="5">
    <source>
        <dbReference type="ARBA" id="ARBA00023136"/>
    </source>
</evidence>
<proteinExistence type="inferred from homology"/>
<evidence type="ECO:0000256" key="2">
    <source>
        <dbReference type="ARBA" id="ARBA00022448"/>
    </source>
</evidence>
<dbReference type="InterPro" id="IPR023996">
    <property type="entry name" value="TonB-dep_OMP_SusC/RagA"/>
</dbReference>
<evidence type="ECO:0000256" key="8">
    <source>
        <dbReference type="SAM" id="Phobius"/>
    </source>
</evidence>
<comment type="similarity">
    <text evidence="7">Belongs to the TonB-dependent receptor family.</text>
</comment>
<evidence type="ECO:0000259" key="9">
    <source>
        <dbReference type="Pfam" id="PF07715"/>
    </source>
</evidence>
<evidence type="ECO:0000256" key="4">
    <source>
        <dbReference type="ARBA" id="ARBA00022692"/>
    </source>
</evidence>
<accession>A0ABV7Z0T6</accession>
<name>A0ABV7Z0T6_9BACT</name>
<dbReference type="InterPro" id="IPR036942">
    <property type="entry name" value="Beta-barrel_TonB_sf"/>
</dbReference>
<dbReference type="RefSeq" id="WP_379839130.1">
    <property type="nucleotide sequence ID" value="NZ_JBHRYQ010000001.1"/>
</dbReference>
<dbReference type="InterPro" id="IPR023997">
    <property type="entry name" value="TonB-dep_OMP_SusC/RagA_CS"/>
</dbReference>
<dbReference type="Gene3D" id="2.40.170.20">
    <property type="entry name" value="TonB-dependent receptor, beta-barrel domain"/>
    <property type="match status" value="1"/>
</dbReference>
<evidence type="ECO:0000256" key="3">
    <source>
        <dbReference type="ARBA" id="ARBA00022452"/>
    </source>
</evidence>
<keyword evidence="3 7" id="KW-1134">Transmembrane beta strand</keyword>
<dbReference type="NCBIfam" id="TIGR04057">
    <property type="entry name" value="SusC_RagA_signa"/>
    <property type="match status" value="1"/>
</dbReference>
<sequence>MLKTLHTYSNGIKKASGFRWFQWVVAIFMLVSVNAIAQTKVSGKISTENGDPLPGASVVVEGTSNGTTTNNDGSYSVNVPKQGSSLIISFIGYVSKTVAINGKSIINVSLEEDASQLGEVVVIGYGTVRKRDLTGAVTSIKSDDIKQVPAQSPLESIQGKVAGVDITRSSGSATSGINITIRGNRSIGAGNGPLFIVDGIQTGNINNINPNDIESMEFLKDASSTAIYGWQGANGIVIVTTKKGATGKPKVTFNTYYGVSQVSRYPSVLDGPGYTAIKREANRAVGKWNSEADDAAIFNTGELAAIKNNDWIDYQKELFHNGTQQNYNVGVNAGSDKTKVFFSLDYFNEKGILKFDEAKRYSFRANIDQTINSWIKVGLQSQVTTRDESYRRDPLNMANKIIPLGTVYDENGVFIPYPLSGSSISPLADEQPDVFSNTGKKTNIISNVYLEMKPLKSLTFRSNFGANIGFSREGLFEASNTISRNGGNPQASMSASNSRFINWDNILTFNKEINKHAITFTALSSYVQNNSDEVNASGQSQLLPAQLYYALGNAPNNIAISSAYEKWNVLSFAGRLNYNYKSKYLLTLTNRADGASRLSAGNKWAFFPSIAAAWQVGDEAFMKSQNIFSDLKIRLSYGVAGNSGISPYGTQSTLARVPMAFGEASYQGFTFSPLLGNAQAGWELSKTKNLGFDMGFLKNRLTTTIDIYDTRTSDLLLPRGLPPTTGVKTVYQNIGKTRNHGVELGINSVNVKTKDLTWSSTLTFTSNKEQIVSLVTQGVDDIGNGWFVGQNINVFYDYEKLGIWQTAEADAAAAFGQKPGDIKVKDQNGDGKIDAVNDRVVLAGVNRPKWFGGLNNKVSYKAFDLSVYLFARWGQTISPAFLGRYDRQSNLSNSSAAIDYWTPENPTNEYPRPNANVSGSSTLYWSTLGYVNGSYLRIRNLSLGYTLPTSTKNTYFNNLRVYVTGSNLFTFTKSAKLNEYDPERGGGESSPMLKNVVVGLNLGF</sequence>
<comment type="subcellular location">
    <subcellularLocation>
        <location evidence="1 7">Cell outer membrane</location>
        <topology evidence="1 7">Multi-pass membrane protein</topology>
    </subcellularLocation>
</comment>
<keyword evidence="5 7" id="KW-0472">Membrane</keyword>
<feature type="domain" description="TonB-dependent receptor plug" evidence="9">
    <location>
        <begin position="130"/>
        <end position="236"/>
    </location>
</feature>
<keyword evidence="11" id="KW-1185">Reference proteome</keyword>
<dbReference type="NCBIfam" id="TIGR04056">
    <property type="entry name" value="OMP_RagA_SusC"/>
    <property type="match status" value="1"/>
</dbReference>
<protein>
    <submittedName>
        <fullName evidence="10">SusC/RagA family TonB-linked outer membrane protein</fullName>
    </submittedName>
</protein>
<evidence type="ECO:0000256" key="7">
    <source>
        <dbReference type="PROSITE-ProRule" id="PRU01360"/>
    </source>
</evidence>
<evidence type="ECO:0000313" key="11">
    <source>
        <dbReference type="Proteomes" id="UP001595616"/>
    </source>
</evidence>
<keyword evidence="8" id="KW-1133">Transmembrane helix</keyword>
<dbReference type="PROSITE" id="PS52016">
    <property type="entry name" value="TONB_DEPENDENT_REC_3"/>
    <property type="match status" value="1"/>
</dbReference>
<dbReference type="Gene3D" id="2.170.130.10">
    <property type="entry name" value="TonB-dependent receptor, plug domain"/>
    <property type="match status" value="1"/>
</dbReference>
<gene>
    <name evidence="10" type="ORF">ACFOOI_16490</name>
</gene>
<feature type="transmembrane region" description="Helical" evidence="8">
    <location>
        <begin position="20"/>
        <end position="37"/>
    </location>
</feature>
<dbReference type="InterPro" id="IPR039426">
    <property type="entry name" value="TonB-dep_rcpt-like"/>
</dbReference>